<reference evidence="2" key="2">
    <citation type="submission" date="2020-07" db="EMBL/GenBank/DDBJ databases">
        <authorList>
            <person name="Vera ALvarez R."/>
            <person name="Arias-Moreno D.M."/>
            <person name="Jimenez-Jacinto V."/>
            <person name="Jimenez-Bremont J.F."/>
            <person name="Swaminathan K."/>
            <person name="Moose S.P."/>
            <person name="Guerrero-Gonzalez M.L."/>
            <person name="Marino-Ramirez L."/>
            <person name="Landsman D."/>
            <person name="Rodriguez-Kessler M."/>
            <person name="Delgado-Sanchez P."/>
        </authorList>
    </citation>
    <scope>NUCLEOTIDE SEQUENCE</scope>
    <source>
        <tissue evidence="2">Cladode</tissue>
    </source>
</reference>
<feature type="transmembrane region" description="Helical" evidence="1">
    <location>
        <begin position="50"/>
        <end position="73"/>
    </location>
</feature>
<keyword evidence="1" id="KW-0472">Membrane</keyword>
<organism evidence="2">
    <name type="scientific">Opuntia streptacantha</name>
    <name type="common">Prickly pear cactus</name>
    <name type="synonym">Opuntia cardona</name>
    <dbReference type="NCBI Taxonomy" id="393608"/>
    <lineage>
        <taxon>Eukaryota</taxon>
        <taxon>Viridiplantae</taxon>
        <taxon>Streptophyta</taxon>
        <taxon>Embryophyta</taxon>
        <taxon>Tracheophyta</taxon>
        <taxon>Spermatophyta</taxon>
        <taxon>Magnoliopsida</taxon>
        <taxon>eudicotyledons</taxon>
        <taxon>Gunneridae</taxon>
        <taxon>Pentapetalae</taxon>
        <taxon>Caryophyllales</taxon>
        <taxon>Cactineae</taxon>
        <taxon>Cactaceae</taxon>
        <taxon>Opuntioideae</taxon>
        <taxon>Opuntia</taxon>
    </lineage>
</organism>
<evidence type="ECO:0000256" key="1">
    <source>
        <dbReference type="SAM" id="Phobius"/>
    </source>
</evidence>
<evidence type="ECO:0000313" key="2">
    <source>
        <dbReference type="EMBL" id="MBA4652270.1"/>
    </source>
</evidence>
<protein>
    <submittedName>
        <fullName evidence="2">Uncharacterized protein</fullName>
    </submittedName>
</protein>
<name>A0A7C8ZWF5_OPUST</name>
<keyword evidence="1" id="KW-1133">Transmembrane helix</keyword>
<reference evidence="2" key="1">
    <citation type="journal article" date="2013" name="J. Plant Res.">
        <title>Effect of fungi and light on seed germination of three Opuntia species from semiarid lands of central Mexico.</title>
        <authorList>
            <person name="Delgado-Sanchez P."/>
            <person name="Jimenez-Bremont J.F."/>
            <person name="Guerrero-Gonzalez Mde L."/>
            <person name="Flores J."/>
        </authorList>
    </citation>
    <scope>NUCLEOTIDE SEQUENCE</scope>
    <source>
        <tissue evidence="2">Cladode</tissue>
    </source>
</reference>
<sequence length="101" mass="11657">MVHRRVMNSFTWCVIDWGLIYCAWLKIYLFDTLESIIWTPYVRNEDPISGWTAPTPFSLVVGVGFASTSLMILDEYLKTVNLLSSPTPKQQQNELNELKNT</sequence>
<dbReference type="AlphaFoldDB" id="A0A7C8ZWF5"/>
<keyword evidence="1" id="KW-0812">Transmembrane</keyword>
<feature type="transmembrane region" description="Helical" evidence="1">
    <location>
        <begin position="12"/>
        <end position="30"/>
    </location>
</feature>
<dbReference type="EMBL" id="GISG01173901">
    <property type="protein sequence ID" value="MBA4652270.1"/>
    <property type="molecule type" value="Transcribed_RNA"/>
</dbReference>
<proteinExistence type="predicted"/>
<accession>A0A7C8ZWF5</accession>